<evidence type="ECO:0000256" key="2">
    <source>
        <dbReference type="SAM" id="MobiDB-lite"/>
    </source>
</evidence>
<dbReference type="KEGG" id="sand:H3309_11435"/>
<evidence type="ECO:0000313" key="4">
    <source>
        <dbReference type="Proteomes" id="UP000515292"/>
    </source>
</evidence>
<comment type="similarity">
    <text evidence="1">Belongs to the SDHAF4 family.</text>
</comment>
<dbReference type="PANTHER" id="PTHR28524">
    <property type="entry name" value="SUCCINATE DEHYDROGENASE ASSEMBLY FACTOR 4, MITOCHONDRIAL"/>
    <property type="match status" value="1"/>
</dbReference>
<name>A0A7G5IF42_9SPHN</name>
<feature type="region of interest" description="Disordered" evidence="2">
    <location>
        <begin position="1"/>
        <end position="58"/>
    </location>
</feature>
<dbReference type="EMBL" id="CP059851">
    <property type="protein sequence ID" value="QMW21984.1"/>
    <property type="molecule type" value="Genomic_DNA"/>
</dbReference>
<protein>
    <submittedName>
        <fullName evidence="3">DUF1674 domain-containing protein</fullName>
    </submittedName>
</protein>
<dbReference type="Proteomes" id="UP000515292">
    <property type="component" value="Chromosome"/>
</dbReference>
<feature type="compositionally biased region" description="Basic and acidic residues" evidence="2">
    <location>
        <begin position="35"/>
        <end position="51"/>
    </location>
</feature>
<proteinExistence type="inferred from homology"/>
<reference evidence="3 4" key="1">
    <citation type="submission" date="2020-07" db="EMBL/GenBank/DDBJ databases">
        <title>Complete genome sequence for Sandaracinobacter sp. M6.</title>
        <authorList>
            <person name="Tang Y."/>
            <person name="Liu Q."/>
            <person name="Guo Z."/>
            <person name="Lei P."/>
            <person name="Huang B."/>
        </authorList>
    </citation>
    <scope>NUCLEOTIDE SEQUENCE [LARGE SCALE GENOMIC DNA]</scope>
    <source>
        <strain evidence="3 4">M6</strain>
    </source>
</reference>
<dbReference type="PANTHER" id="PTHR28524:SF3">
    <property type="entry name" value="SUCCINATE DEHYDROGENASE ASSEMBLY FACTOR 4, MITOCHONDRIAL"/>
    <property type="match status" value="1"/>
</dbReference>
<feature type="compositionally biased region" description="Pro residues" evidence="2">
    <location>
        <begin position="14"/>
        <end position="32"/>
    </location>
</feature>
<dbReference type="InterPro" id="IPR012875">
    <property type="entry name" value="SDHF4"/>
</dbReference>
<sequence length="58" mass="6342">MPRRKRKPLMADQPVPPAAPPPADPPEPPALPPEKGGRKGPEPTRYGDWENKGICSDF</sequence>
<organism evidence="3 4">
    <name type="scientific">Sandaracinobacteroides saxicola</name>
    <dbReference type="NCBI Taxonomy" id="2759707"/>
    <lineage>
        <taxon>Bacteria</taxon>
        <taxon>Pseudomonadati</taxon>
        <taxon>Pseudomonadota</taxon>
        <taxon>Alphaproteobacteria</taxon>
        <taxon>Sphingomonadales</taxon>
        <taxon>Sphingosinicellaceae</taxon>
        <taxon>Sandaracinobacteroides</taxon>
    </lineage>
</organism>
<keyword evidence="4" id="KW-1185">Reference proteome</keyword>
<gene>
    <name evidence="3" type="ORF">H3309_11435</name>
</gene>
<accession>A0A7G5IF42</accession>
<evidence type="ECO:0000256" key="1">
    <source>
        <dbReference type="ARBA" id="ARBA00005701"/>
    </source>
</evidence>
<evidence type="ECO:0000313" key="3">
    <source>
        <dbReference type="EMBL" id="QMW21984.1"/>
    </source>
</evidence>
<dbReference type="Pfam" id="PF07896">
    <property type="entry name" value="DUF1674"/>
    <property type="match status" value="1"/>
</dbReference>
<dbReference type="AlphaFoldDB" id="A0A7G5IF42"/>